<dbReference type="KEGG" id="pgri:PgNI_00036"/>
<proteinExistence type="predicted"/>
<dbReference type="PANTHER" id="PTHR33112">
    <property type="entry name" value="DOMAIN PROTEIN, PUTATIVE-RELATED"/>
    <property type="match status" value="1"/>
</dbReference>
<dbReference type="Proteomes" id="UP000515153">
    <property type="component" value="Unplaced"/>
</dbReference>
<name>A0A6P8BGT4_PYRGI</name>
<dbReference type="RefSeq" id="XP_030986498.1">
    <property type="nucleotide sequence ID" value="XM_031120120.1"/>
</dbReference>
<evidence type="ECO:0000313" key="3">
    <source>
        <dbReference type="RefSeq" id="XP_030986498.1"/>
    </source>
</evidence>
<reference evidence="3" key="2">
    <citation type="submission" date="2019-10" db="EMBL/GenBank/DDBJ databases">
        <authorList>
            <consortium name="NCBI Genome Project"/>
        </authorList>
    </citation>
    <scope>NUCLEOTIDE SEQUENCE</scope>
    <source>
        <strain evidence="3">NI907</strain>
    </source>
</reference>
<reference evidence="3" key="3">
    <citation type="submission" date="2025-08" db="UniProtKB">
        <authorList>
            <consortium name="RefSeq"/>
        </authorList>
    </citation>
    <scope>IDENTIFICATION</scope>
    <source>
        <strain evidence="3">NI907</strain>
    </source>
</reference>
<keyword evidence="2" id="KW-1185">Reference proteome</keyword>
<dbReference type="AlphaFoldDB" id="A0A6P8BGT4"/>
<evidence type="ECO:0000259" key="1">
    <source>
        <dbReference type="Pfam" id="PF06985"/>
    </source>
</evidence>
<dbReference type="InterPro" id="IPR010730">
    <property type="entry name" value="HET"/>
</dbReference>
<gene>
    <name evidence="3" type="ORF">PgNI_00036</name>
</gene>
<organism evidence="2 3">
    <name type="scientific">Pyricularia grisea</name>
    <name type="common">Crabgrass-specific blast fungus</name>
    <name type="synonym">Magnaporthe grisea</name>
    <dbReference type="NCBI Taxonomy" id="148305"/>
    <lineage>
        <taxon>Eukaryota</taxon>
        <taxon>Fungi</taxon>
        <taxon>Dikarya</taxon>
        <taxon>Ascomycota</taxon>
        <taxon>Pezizomycotina</taxon>
        <taxon>Sordariomycetes</taxon>
        <taxon>Sordariomycetidae</taxon>
        <taxon>Magnaporthales</taxon>
        <taxon>Pyriculariaceae</taxon>
        <taxon>Pyricularia</taxon>
    </lineage>
</organism>
<feature type="domain" description="Heterokaryon incompatibility" evidence="1">
    <location>
        <begin position="134"/>
        <end position="260"/>
    </location>
</feature>
<dbReference type="GeneID" id="41955034"/>
<dbReference type="Pfam" id="PF06985">
    <property type="entry name" value="HET"/>
    <property type="match status" value="1"/>
</dbReference>
<dbReference type="PANTHER" id="PTHR33112:SF10">
    <property type="entry name" value="TOL"/>
    <property type="match status" value="1"/>
</dbReference>
<protein>
    <recommendedName>
        <fullName evidence="1">Heterokaryon incompatibility domain-containing protein</fullName>
    </recommendedName>
</protein>
<sequence>MHAAITTNSLRHDTIKEAQVFDEIMVQVGPFNDQNEDVAEWSMPQLRLTLESLKRATLVLAGSNLTPTSGRRRTIVSLVIGYQTATCLAEKLHELPIKVINVGDSLHSTTVSLFISQGLNANYVALSHCWIAILPTKFRDVVTMTCNLVIRYLWIDSLCIQQDSKSDWDSESKMVGSVYRNSIEAIPARVSSGSKEGVLKGDTSIAKRHKRISLTLSSQGKGGCTGSTEVTVYRRDPTEEIFRALDIGCALTWRGWTLQEYMQSPRHILYGKDMLDWRCSWTFLSSNGLPPGNGTPGEAIR</sequence>
<reference evidence="3" key="1">
    <citation type="journal article" date="2019" name="Mol. Biol. Evol.">
        <title>Blast fungal genomes show frequent chromosomal changes, gene gains and losses, and effector gene turnover.</title>
        <authorList>
            <person name="Gomez Luciano L.B."/>
            <person name="Jason Tsai I."/>
            <person name="Chuma I."/>
            <person name="Tosa Y."/>
            <person name="Chen Y.H."/>
            <person name="Li J.Y."/>
            <person name="Li M.Y."/>
            <person name="Jade Lu M.Y."/>
            <person name="Nakayashiki H."/>
            <person name="Li W.H."/>
        </authorList>
    </citation>
    <scope>NUCLEOTIDE SEQUENCE</scope>
    <source>
        <strain evidence="3">NI907</strain>
    </source>
</reference>
<accession>A0A6P8BGT4</accession>
<evidence type="ECO:0000313" key="2">
    <source>
        <dbReference type="Proteomes" id="UP000515153"/>
    </source>
</evidence>